<dbReference type="EMBL" id="BSNI01000002">
    <property type="protein sequence ID" value="GLQ18706.1"/>
    <property type="molecule type" value="Genomic_DNA"/>
</dbReference>
<protein>
    <submittedName>
        <fullName evidence="1">Esterase</fullName>
    </submittedName>
</protein>
<dbReference type="InterPro" id="IPR029058">
    <property type="entry name" value="AB_hydrolase_fold"/>
</dbReference>
<dbReference type="PANTHER" id="PTHR48098">
    <property type="entry name" value="ENTEROCHELIN ESTERASE-RELATED"/>
    <property type="match status" value="1"/>
</dbReference>
<organism evidence="1 2">
    <name type="scientific">Maritalea porphyrae</name>
    <dbReference type="NCBI Taxonomy" id="880732"/>
    <lineage>
        <taxon>Bacteria</taxon>
        <taxon>Pseudomonadati</taxon>
        <taxon>Pseudomonadota</taxon>
        <taxon>Alphaproteobacteria</taxon>
        <taxon>Hyphomicrobiales</taxon>
        <taxon>Devosiaceae</taxon>
        <taxon>Maritalea</taxon>
    </lineage>
</organism>
<reference evidence="1" key="1">
    <citation type="journal article" date="2014" name="Int. J. Syst. Evol. Microbiol.">
        <title>Complete genome of a new Firmicutes species belonging to the dominant human colonic microbiota ('Ruminococcus bicirculans') reveals two chromosomes and a selective capacity to utilize plant glucans.</title>
        <authorList>
            <consortium name="NISC Comparative Sequencing Program"/>
            <person name="Wegmann U."/>
            <person name="Louis P."/>
            <person name="Goesmann A."/>
            <person name="Henrissat B."/>
            <person name="Duncan S.H."/>
            <person name="Flint H.J."/>
        </authorList>
    </citation>
    <scope>NUCLEOTIDE SEQUENCE</scope>
    <source>
        <strain evidence="1">NBRC 107169</strain>
    </source>
</reference>
<evidence type="ECO:0000313" key="1">
    <source>
        <dbReference type="EMBL" id="GLQ18706.1"/>
    </source>
</evidence>
<dbReference type="SUPFAM" id="SSF53474">
    <property type="entry name" value="alpha/beta-Hydrolases"/>
    <property type="match status" value="1"/>
</dbReference>
<evidence type="ECO:0000313" key="2">
    <source>
        <dbReference type="Proteomes" id="UP001161405"/>
    </source>
</evidence>
<dbReference type="Pfam" id="PF00756">
    <property type="entry name" value="Esterase"/>
    <property type="match status" value="1"/>
</dbReference>
<accession>A0ABQ5UU88</accession>
<dbReference type="RefSeq" id="WP_284365741.1">
    <property type="nucleotide sequence ID" value="NZ_BSNI01000002.1"/>
</dbReference>
<dbReference type="InterPro" id="IPR050583">
    <property type="entry name" value="Mycobacterial_A85_antigen"/>
</dbReference>
<reference evidence="1" key="2">
    <citation type="submission" date="2023-01" db="EMBL/GenBank/DDBJ databases">
        <title>Draft genome sequence of Maritalea porphyrae strain NBRC 107169.</title>
        <authorList>
            <person name="Sun Q."/>
            <person name="Mori K."/>
        </authorList>
    </citation>
    <scope>NUCLEOTIDE SEQUENCE</scope>
    <source>
        <strain evidence="1">NBRC 107169</strain>
    </source>
</reference>
<comment type="caution">
    <text evidence="1">The sequence shown here is derived from an EMBL/GenBank/DDBJ whole genome shotgun (WGS) entry which is preliminary data.</text>
</comment>
<sequence>MRRDFSLPQGTIHRIKVQSIALEANMLDDHTVREVDVYVPHGHDGKDLPLIVDLAGYTGSGLSRTNWKGFDENVPARLDRLIAKGEMKPCVMAFPDCFTRLGGNQYINSAAMGNWADFLIKEMLPQVEAQFGCGGAGKRGVMGKSSGGYAAMIHGMLYADTWSAIACHSGDMGFDVAYLPDMPKALRALAKHEGSAEKFVRAVEENHNPGHDDIHALMILAMGATYDPDPDAFCGIRLPVDHDTCELDETRWAEWLKWDPLHVFDDHVDALKSLKGLWIDCGDVDQFNFVYVARRMQSKLKGAGVDHVYEEFPDDHFSIDYRYDRSLPYLADRLS</sequence>
<name>A0ABQ5UU88_9HYPH</name>
<dbReference type="Proteomes" id="UP001161405">
    <property type="component" value="Unassembled WGS sequence"/>
</dbReference>
<dbReference type="InterPro" id="IPR000801">
    <property type="entry name" value="Esterase-like"/>
</dbReference>
<dbReference type="PANTHER" id="PTHR48098:SF1">
    <property type="entry name" value="DIACYLGLYCEROL ACYLTRANSFERASE_MYCOLYLTRANSFERASE AG85A"/>
    <property type="match status" value="1"/>
</dbReference>
<gene>
    <name evidence="1" type="ORF">GCM10007879_29550</name>
</gene>
<dbReference type="Gene3D" id="3.40.50.1820">
    <property type="entry name" value="alpha/beta hydrolase"/>
    <property type="match status" value="1"/>
</dbReference>
<proteinExistence type="predicted"/>
<keyword evidence="2" id="KW-1185">Reference proteome</keyword>